<name>A0ABD0N3S3_CIRMR</name>
<keyword evidence="3" id="KW-1185">Reference proteome</keyword>
<dbReference type="AlphaFoldDB" id="A0ABD0N3S3"/>
<feature type="non-terminal residue" evidence="2">
    <location>
        <position position="1"/>
    </location>
</feature>
<accession>A0ABD0N3S3</accession>
<feature type="region of interest" description="Disordered" evidence="1">
    <location>
        <begin position="16"/>
        <end position="56"/>
    </location>
</feature>
<protein>
    <submittedName>
        <fullName evidence="2">Uncharacterized protein</fullName>
    </submittedName>
</protein>
<feature type="non-terminal residue" evidence="2">
    <location>
        <position position="56"/>
    </location>
</feature>
<gene>
    <name evidence="2" type="ORF">M9458_048045</name>
</gene>
<comment type="caution">
    <text evidence="2">The sequence shown here is derived from an EMBL/GenBank/DDBJ whole genome shotgun (WGS) entry which is preliminary data.</text>
</comment>
<sequence length="56" mass="6018">LLHRSDYERQHQLLSNVQAHVPASAGDDGDQSRGTSRPGGFSPAILGALPKRFPAH</sequence>
<evidence type="ECO:0000256" key="1">
    <source>
        <dbReference type="SAM" id="MobiDB-lite"/>
    </source>
</evidence>
<proteinExistence type="predicted"/>
<organism evidence="2 3">
    <name type="scientific">Cirrhinus mrigala</name>
    <name type="common">Mrigala</name>
    <dbReference type="NCBI Taxonomy" id="683832"/>
    <lineage>
        <taxon>Eukaryota</taxon>
        <taxon>Metazoa</taxon>
        <taxon>Chordata</taxon>
        <taxon>Craniata</taxon>
        <taxon>Vertebrata</taxon>
        <taxon>Euteleostomi</taxon>
        <taxon>Actinopterygii</taxon>
        <taxon>Neopterygii</taxon>
        <taxon>Teleostei</taxon>
        <taxon>Ostariophysi</taxon>
        <taxon>Cypriniformes</taxon>
        <taxon>Cyprinidae</taxon>
        <taxon>Labeoninae</taxon>
        <taxon>Labeonini</taxon>
        <taxon>Cirrhinus</taxon>
    </lineage>
</organism>
<evidence type="ECO:0000313" key="3">
    <source>
        <dbReference type="Proteomes" id="UP001529510"/>
    </source>
</evidence>
<dbReference type="Proteomes" id="UP001529510">
    <property type="component" value="Unassembled WGS sequence"/>
</dbReference>
<dbReference type="EMBL" id="JAMKFB020000024">
    <property type="protein sequence ID" value="KAL0156799.1"/>
    <property type="molecule type" value="Genomic_DNA"/>
</dbReference>
<evidence type="ECO:0000313" key="2">
    <source>
        <dbReference type="EMBL" id="KAL0156799.1"/>
    </source>
</evidence>
<reference evidence="2 3" key="1">
    <citation type="submission" date="2024-05" db="EMBL/GenBank/DDBJ databases">
        <title>Genome sequencing and assembly of Indian major carp, Cirrhinus mrigala (Hamilton, 1822).</title>
        <authorList>
            <person name="Mohindra V."/>
            <person name="Chowdhury L.M."/>
            <person name="Lal K."/>
            <person name="Jena J.K."/>
        </authorList>
    </citation>
    <scope>NUCLEOTIDE SEQUENCE [LARGE SCALE GENOMIC DNA]</scope>
    <source>
        <strain evidence="2">CM1030</strain>
        <tissue evidence="2">Blood</tissue>
    </source>
</reference>